<proteinExistence type="predicted"/>
<dbReference type="AlphaFoldDB" id="A0AB39KXB4"/>
<feature type="chain" id="PRO_5044297223" description="Nuclease" evidence="1">
    <location>
        <begin position="21"/>
        <end position="145"/>
    </location>
</feature>
<sequence>MISISWLLAASLSAAAPAHAVSVDDAARQAVSITEARQSIIAPCLAAAPAVGSEFGGPVLQVIDGQTLCVARGTDPSDWVQVRLPRAQRAETRSDLMAASFARNVTCKTLRRAEEGVIAACSVDGENVGRLTRTRAVKAAGLSWR</sequence>
<protein>
    <recommendedName>
        <fullName evidence="3">Nuclease</fullName>
    </recommendedName>
</protein>
<evidence type="ECO:0000313" key="2">
    <source>
        <dbReference type="EMBL" id="XDO98051.1"/>
    </source>
</evidence>
<feature type="signal peptide" evidence="1">
    <location>
        <begin position="1"/>
        <end position="20"/>
    </location>
</feature>
<evidence type="ECO:0000256" key="1">
    <source>
        <dbReference type="SAM" id="SignalP"/>
    </source>
</evidence>
<keyword evidence="1" id="KW-0732">Signal</keyword>
<dbReference type="EMBL" id="CP158375">
    <property type="protein sequence ID" value="XDO98051.1"/>
    <property type="molecule type" value="Genomic_DNA"/>
</dbReference>
<organism evidence="2">
    <name type="scientific">Caulobacter sp. 73W</name>
    <dbReference type="NCBI Taxonomy" id="3161137"/>
    <lineage>
        <taxon>Bacteria</taxon>
        <taxon>Pseudomonadati</taxon>
        <taxon>Pseudomonadota</taxon>
        <taxon>Alphaproteobacteria</taxon>
        <taxon>Caulobacterales</taxon>
        <taxon>Caulobacteraceae</taxon>
        <taxon>Caulobacter</taxon>
    </lineage>
</organism>
<gene>
    <name evidence="2" type="ORF">ABOZ73_06450</name>
</gene>
<evidence type="ECO:0008006" key="3">
    <source>
        <dbReference type="Google" id="ProtNLM"/>
    </source>
</evidence>
<accession>A0AB39KXB4</accession>
<name>A0AB39KXB4_9CAUL</name>
<reference evidence="2" key="1">
    <citation type="submission" date="2024-06" db="EMBL/GenBank/DDBJ databases">
        <title>Caulobacter inopinatus, sp. nov.</title>
        <authorList>
            <person name="Donachie S.P."/>
        </authorList>
    </citation>
    <scope>NUCLEOTIDE SEQUENCE</scope>
    <source>
        <strain evidence="2">73W</strain>
    </source>
</reference>
<dbReference type="RefSeq" id="WP_369061665.1">
    <property type="nucleotide sequence ID" value="NZ_CP158375.1"/>
</dbReference>